<evidence type="ECO:0000313" key="8">
    <source>
        <dbReference type="Proteomes" id="UP001235664"/>
    </source>
</evidence>
<sequence length="341" mass="36002">MSQLRLQIGRGLRSERRIALPSPHPVATVAFCAGDQAALRIAKEIEPHDAGRTDRIRQGPVGDGARHLGGDGHCCVMERNLLAGVPVELVGDPDHLRMPPETRGEIIELPGDIAGVEPGEPRHELAIALSTKTVTGDAGTARAGVASGQRHQFAGALPLPDGRLGFVAGGRSGGSEQDQERTEEPGHPDGNLPRTVTVPERATRRVHREGQKSRWWWRHTNSAVWAAAALALAGCKEVPGPRYVRSGADAERGLALIKETGCAACHEIPGIGWPRGRLGPSLVGFDDIGLIAGALPNTPANLAHFVRNAPEAKPGSTMPAMPLTQPQAADVAAYLYGLDDA</sequence>
<dbReference type="PROSITE" id="PS51007">
    <property type="entry name" value="CYTC"/>
    <property type="match status" value="1"/>
</dbReference>
<keyword evidence="1 4" id="KW-0349">Heme</keyword>
<feature type="compositionally biased region" description="Basic and acidic residues" evidence="5">
    <location>
        <begin position="178"/>
        <end position="187"/>
    </location>
</feature>
<evidence type="ECO:0000256" key="2">
    <source>
        <dbReference type="ARBA" id="ARBA00022723"/>
    </source>
</evidence>
<protein>
    <submittedName>
        <fullName evidence="7">C-type cytochrome</fullName>
    </submittedName>
</protein>
<name>A0ABT9H568_9SPHN</name>
<comment type="caution">
    <text evidence="7">The sequence shown here is derived from an EMBL/GenBank/DDBJ whole genome shotgun (WGS) entry which is preliminary data.</text>
</comment>
<reference evidence="7 8" key="1">
    <citation type="submission" date="2023-08" db="EMBL/GenBank/DDBJ databases">
        <title>genomic of DY56.</title>
        <authorList>
            <person name="Wang Y."/>
        </authorList>
    </citation>
    <scope>NUCLEOTIDE SEQUENCE [LARGE SCALE GENOMIC DNA]</scope>
    <source>
        <strain evidence="7 8">DY56-A-20</strain>
    </source>
</reference>
<keyword evidence="2 4" id="KW-0479">Metal-binding</keyword>
<evidence type="ECO:0000256" key="4">
    <source>
        <dbReference type="PROSITE-ProRule" id="PRU00433"/>
    </source>
</evidence>
<dbReference type="Proteomes" id="UP001235664">
    <property type="component" value="Unassembled WGS sequence"/>
</dbReference>
<accession>A0ABT9H568</accession>
<evidence type="ECO:0000259" key="6">
    <source>
        <dbReference type="PROSITE" id="PS51007"/>
    </source>
</evidence>
<dbReference type="SUPFAM" id="SSF46626">
    <property type="entry name" value="Cytochrome c"/>
    <property type="match status" value="1"/>
</dbReference>
<keyword evidence="3 4" id="KW-0408">Iron</keyword>
<dbReference type="Pfam" id="PF00034">
    <property type="entry name" value="Cytochrom_C"/>
    <property type="match status" value="1"/>
</dbReference>
<feature type="domain" description="Cytochrome c" evidence="6">
    <location>
        <begin position="248"/>
        <end position="339"/>
    </location>
</feature>
<dbReference type="InterPro" id="IPR009056">
    <property type="entry name" value="Cyt_c-like_dom"/>
</dbReference>
<evidence type="ECO:0000256" key="1">
    <source>
        <dbReference type="ARBA" id="ARBA00022617"/>
    </source>
</evidence>
<evidence type="ECO:0000313" key="7">
    <source>
        <dbReference type="EMBL" id="MDP4538457.1"/>
    </source>
</evidence>
<dbReference type="EMBL" id="JAVAIL010000001">
    <property type="protein sequence ID" value="MDP4538457.1"/>
    <property type="molecule type" value="Genomic_DNA"/>
</dbReference>
<gene>
    <name evidence="7" type="ORF">Q9K01_02290</name>
</gene>
<dbReference type="Gene3D" id="1.10.760.10">
    <property type="entry name" value="Cytochrome c-like domain"/>
    <property type="match status" value="1"/>
</dbReference>
<evidence type="ECO:0000256" key="3">
    <source>
        <dbReference type="ARBA" id="ARBA00023004"/>
    </source>
</evidence>
<keyword evidence="8" id="KW-1185">Reference proteome</keyword>
<dbReference type="InterPro" id="IPR036909">
    <property type="entry name" value="Cyt_c-like_dom_sf"/>
</dbReference>
<proteinExistence type="predicted"/>
<organism evidence="7 8">
    <name type="scientific">Qipengyuania benthica</name>
    <dbReference type="NCBI Taxonomy" id="3067651"/>
    <lineage>
        <taxon>Bacteria</taxon>
        <taxon>Pseudomonadati</taxon>
        <taxon>Pseudomonadota</taxon>
        <taxon>Alphaproteobacteria</taxon>
        <taxon>Sphingomonadales</taxon>
        <taxon>Erythrobacteraceae</taxon>
        <taxon>Qipengyuania</taxon>
    </lineage>
</organism>
<feature type="region of interest" description="Disordered" evidence="5">
    <location>
        <begin position="166"/>
        <end position="196"/>
    </location>
</feature>
<evidence type="ECO:0000256" key="5">
    <source>
        <dbReference type="SAM" id="MobiDB-lite"/>
    </source>
</evidence>